<evidence type="ECO:0000259" key="2">
    <source>
        <dbReference type="Pfam" id="PF07687"/>
    </source>
</evidence>
<dbReference type="Gene3D" id="3.30.70.360">
    <property type="match status" value="1"/>
</dbReference>
<evidence type="ECO:0000256" key="1">
    <source>
        <dbReference type="ARBA" id="ARBA00022801"/>
    </source>
</evidence>
<name>A0ABV0L4Y6_9GAMM</name>
<dbReference type="Proteomes" id="UP001471651">
    <property type="component" value="Unassembled WGS sequence"/>
</dbReference>
<gene>
    <name evidence="3" type="ORF">ABKW32_18655</name>
</gene>
<reference evidence="3 4" key="1">
    <citation type="submission" date="2024-05" db="EMBL/GenBank/DDBJ databases">
        <authorList>
            <person name="Busch G.E."/>
            <person name="Sharma I."/>
        </authorList>
    </citation>
    <scope>NUCLEOTIDE SEQUENCE [LARGE SCALE GENOMIC DNA]</scope>
    <source>
        <strain evidence="3 4">23GB23</strain>
    </source>
</reference>
<organism evidence="3 4">
    <name type="scientific">Marinomonas primoryensis</name>
    <dbReference type="NCBI Taxonomy" id="178399"/>
    <lineage>
        <taxon>Bacteria</taxon>
        <taxon>Pseudomonadati</taxon>
        <taxon>Pseudomonadota</taxon>
        <taxon>Gammaproteobacteria</taxon>
        <taxon>Oceanospirillales</taxon>
        <taxon>Oceanospirillaceae</taxon>
        <taxon>Marinomonas</taxon>
    </lineage>
</organism>
<evidence type="ECO:0000313" key="4">
    <source>
        <dbReference type="Proteomes" id="UP001471651"/>
    </source>
</evidence>
<dbReference type="Pfam" id="PF01546">
    <property type="entry name" value="Peptidase_M20"/>
    <property type="match status" value="1"/>
</dbReference>
<dbReference type="SUPFAM" id="SSF55031">
    <property type="entry name" value="Bacterial exopeptidase dimerisation domain"/>
    <property type="match status" value="1"/>
</dbReference>
<keyword evidence="1" id="KW-0378">Hydrolase</keyword>
<dbReference type="InterPro" id="IPR002933">
    <property type="entry name" value="Peptidase_M20"/>
</dbReference>
<keyword evidence="4" id="KW-1185">Reference proteome</keyword>
<dbReference type="PANTHER" id="PTHR11014">
    <property type="entry name" value="PEPTIDASE M20 FAMILY MEMBER"/>
    <property type="match status" value="1"/>
</dbReference>
<dbReference type="SUPFAM" id="SSF53187">
    <property type="entry name" value="Zn-dependent exopeptidases"/>
    <property type="match status" value="1"/>
</dbReference>
<feature type="domain" description="Peptidase M20 dimerisation" evidence="2">
    <location>
        <begin position="192"/>
        <end position="288"/>
    </location>
</feature>
<dbReference type="Gene3D" id="3.40.630.10">
    <property type="entry name" value="Zn peptidases"/>
    <property type="match status" value="1"/>
</dbReference>
<protein>
    <submittedName>
        <fullName evidence="3">M20 aminoacylase family protein</fullName>
    </submittedName>
</protein>
<evidence type="ECO:0000313" key="3">
    <source>
        <dbReference type="EMBL" id="MEP7731471.1"/>
    </source>
</evidence>
<dbReference type="PANTHER" id="PTHR11014:SF63">
    <property type="entry name" value="METALLOPEPTIDASE, PUTATIVE (AFU_ORTHOLOGUE AFUA_6G09600)-RELATED"/>
    <property type="match status" value="1"/>
</dbReference>
<dbReference type="InterPro" id="IPR011650">
    <property type="entry name" value="Peptidase_M20_dimer"/>
</dbReference>
<proteinExistence type="predicted"/>
<dbReference type="RefSeq" id="WP_348578024.1">
    <property type="nucleotide sequence ID" value="NZ_JBDYKN010000033.1"/>
</dbReference>
<dbReference type="NCBIfam" id="TIGR01891">
    <property type="entry name" value="amidohydrolases"/>
    <property type="match status" value="1"/>
</dbReference>
<sequence>MTSQLLDKDTMQAWRHQIHQQPELGFEEHATSQLVADNLRQWGYEVTTGLAVTGVVGKMVFGDGKGPSIGLRADMDALQLQEQTGLPWQSQHSGKMHACGHDGHTAILLGAAKALAELREQANYPLNGTLIMIFQPAEEVGGGGGAQRMLDEGLFRRFPCDEIYALHNFPGIPVGKCVFRPGPFMCSSDIVSIQIKGKGGHGGLPQLAIDPTPPLAAIVLGLQAIVARNLDPLDTGVVSIGRLQAGTTYNIIPEISQLELSVRALQPHARKRLHERIKALCEQTASAYECEAEVLIEEGYPVLINHASPVQRIASAAKAVFGQDSVDDQGRPLTGSEDFAYMLQAVPGCYVLVGNGDNGYTKGQPLAGPCSVHNPHYDFNDEILVQGAQLWMQLIMEAFRTS</sequence>
<accession>A0ABV0L4Y6</accession>
<dbReference type="Pfam" id="PF07687">
    <property type="entry name" value="M20_dimer"/>
    <property type="match status" value="1"/>
</dbReference>
<dbReference type="CDD" id="cd05666">
    <property type="entry name" value="M20_Acy1-like"/>
    <property type="match status" value="1"/>
</dbReference>
<dbReference type="InterPro" id="IPR017439">
    <property type="entry name" value="Amidohydrolase"/>
</dbReference>
<dbReference type="PIRSF" id="PIRSF005962">
    <property type="entry name" value="Pept_M20D_amidohydro"/>
    <property type="match status" value="1"/>
</dbReference>
<comment type="caution">
    <text evidence="3">The sequence shown here is derived from an EMBL/GenBank/DDBJ whole genome shotgun (WGS) entry which is preliminary data.</text>
</comment>
<dbReference type="InterPro" id="IPR036264">
    <property type="entry name" value="Bact_exopeptidase_dim_dom"/>
</dbReference>
<dbReference type="EMBL" id="JBDYKN010000033">
    <property type="protein sequence ID" value="MEP7731471.1"/>
    <property type="molecule type" value="Genomic_DNA"/>
</dbReference>